<feature type="transmembrane region" description="Helical" evidence="6">
    <location>
        <begin position="170"/>
        <end position="190"/>
    </location>
</feature>
<dbReference type="InterPro" id="IPR042094">
    <property type="entry name" value="T2SS_GspF_sf"/>
</dbReference>
<dbReference type="OrthoDB" id="9810662at2"/>
<dbReference type="GO" id="GO:0005886">
    <property type="term" value="C:plasma membrane"/>
    <property type="evidence" value="ECO:0007669"/>
    <property type="project" value="UniProtKB-SubCell"/>
</dbReference>
<protein>
    <submittedName>
        <fullName evidence="8">Type II/IV secretion system protein TadC, associated with Flp pilus assembly</fullName>
    </submittedName>
</protein>
<dbReference type="RefSeq" id="WP_095414343.1">
    <property type="nucleotide sequence ID" value="NZ_CP018477.1"/>
</dbReference>
<dbReference type="EMBL" id="CP018477">
    <property type="protein sequence ID" value="ASV73862.1"/>
    <property type="molecule type" value="Genomic_DNA"/>
</dbReference>
<dbReference type="Proteomes" id="UP000215086">
    <property type="component" value="Chromosome"/>
</dbReference>
<reference evidence="8 9" key="1">
    <citation type="journal article" name="Front. Microbiol.">
        <title>Sugar Metabolism of the First Thermophilic Planctomycete Thermogutta terrifontis: Comparative Genomic and Transcriptomic Approaches.</title>
        <authorList>
            <person name="Elcheninov A.G."/>
            <person name="Menzel P."/>
            <person name="Gudbergsdottir S.R."/>
            <person name="Slesarev A.I."/>
            <person name="Kadnikov V.V."/>
            <person name="Krogh A."/>
            <person name="Bonch-Osmolovskaya E.A."/>
            <person name="Peng X."/>
            <person name="Kublanov I.V."/>
        </authorList>
    </citation>
    <scope>NUCLEOTIDE SEQUENCE [LARGE SCALE GENOMIC DNA]</scope>
    <source>
        <strain evidence="8 9">R1</strain>
    </source>
</reference>
<proteinExistence type="predicted"/>
<dbReference type="PANTHER" id="PTHR35007">
    <property type="entry name" value="INTEGRAL MEMBRANE PROTEIN-RELATED"/>
    <property type="match status" value="1"/>
</dbReference>
<evidence type="ECO:0000256" key="6">
    <source>
        <dbReference type="SAM" id="Phobius"/>
    </source>
</evidence>
<keyword evidence="2" id="KW-1003">Cell membrane</keyword>
<keyword evidence="4 6" id="KW-1133">Transmembrane helix</keyword>
<evidence type="ECO:0000256" key="2">
    <source>
        <dbReference type="ARBA" id="ARBA00022475"/>
    </source>
</evidence>
<feature type="domain" description="Type II secretion system protein GspF" evidence="7">
    <location>
        <begin position="172"/>
        <end position="298"/>
    </location>
</feature>
<gene>
    <name evidence="8" type="ORF">THTE_1260</name>
</gene>
<evidence type="ECO:0000256" key="4">
    <source>
        <dbReference type="ARBA" id="ARBA00022989"/>
    </source>
</evidence>
<comment type="subcellular location">
    <subcellularLocation>
        <location evidence="1">Cell membrane</location>
        <topology evidence="1">Multi-pass membrane protein</topology>
    </subcellularLocation>
</comment>
<evidence type="ECO:0000313" key="8">
    <source>
        <dbReference type="EMBL" id="ASV73862.1"/>
    </source>
</evidence>
<name>A0A286RD36_9BACT</name>
<evidence type="ECO:0000313" key="9">
    <source>
        <dbReference type="Proteomes" id="UP000215086"/>
    </source>
</evidence>
<accession>A0A286RD36</accession>
<evidence type="ECO:0000256" key="3">
    <source>
        <dbReference type="ARBA" id="ARBA00022692"/>
    </source>
</evidence>
<evidence type="ECO:0000256" key="1">
    <source>
        <dbReference type="ARBA" id="ARBA00004651"/>
    </source>
</evidence>
<keyword evidence="9" id="KW-1185">Reference proteome</keyword>
<sequence>METWQAGQQHAFLLVVSSALWAAAGFFVTQWLWQIVHTEDLPQGAEWRYDVSRINELRRADRFFRLFQPLIQLLARFNRAAFRDALPEIQRHIHCAGLPRFWLAEEYLAKLELIAVMLFPLYTYVAVRAVGAAGVLLAVIFSGLTVWLLRLRLADRAARRLQAIKRRLPFLLDLLTLLMEAGSTFLNALAQAVEEYRGHPIAEEFGRVLADIRMGKTRYEAFHAMRERLADDEITSIIGSILQGETLGTPLASIFRTQADVLRIKRSQRAEMIAGEAGVNMLLPGILVMAAAVLILVGPFLMNYLYFGLSL</sequence>
<evidence type="ECO:0000259" key="7">
    <source>
        <dbReference type="Pfam" id="PF00482"/>
    </source>
</evidence>
<organism evidence="8 9">
    <name type="scientific">Thermogutta terrifontis</name>
    <dbReference type="NCBI Taxonomy" id="1331910"/>
    <lineage>
        <taxon>Bacteria</taxon>
        <taxon>Pseudomonadati</taxon>
        <taxon>Planctomycetota</taxon>
        <taxon>Planctomycetia</taxon>
        <taxon>Pirellulales</taxon>
        <taxon>Thermoguttaceae</taxon>
        <taxon>Thermogutta</taxon>
    </lineage>
</organism>
<keyword evidence="3 6" id="KW-0812">Transmembrane</keyword>
<dbReference type="Pfam" id="PF00482">
    <property type="entry name" value="T2SSF"/>
    <property type="match status" value="1"/>
</dbReference>
<dbReference type="InterPro" id="IPR018076">
    <property type="entry name" value="T2SS_GspF_dom"/>
</dbReference>
<dbReference type="KEGG" id="ttf:THTE_1260"/>
<evidence type="ECO:0000256" key="5">
    <source>
        <dbReference type="ARBA" id="ARBA00023136"/>
    </source>
</evidence>
<keyword evidence="5 6" id="KW-0472">Membrane</keyword>
<feature type="transmembrane region" description="Helical" evidence="6">
    <location>
        <begin position="12"/>
        <end position="33"/>
    </location>
</feature>
<dbReference type="Gene3D" id="1.20.81.30">
    <property type="entry name" value="Type II secretion system (T2SS), domain F"/>
    <property type="match status" value="1"/>
</dbReference>
<dbReference type="PANTHER" id="PTHR35007:SF2">
    <property type="entry name" value="PILUS ASSEMBLE PROTEIN"/>
    <property type="match status" value="1"/>
</dbReference>
<dbReference type="AlphaFoldDB" id="A0A286RD36"/>
<feature type="transmembrane region" description="Helical" evidence="6">
    <location>
        <begin position="286"/>
        <end position="307"/>
    </location>
</feature>
<feature type="transmembrane region" description="Helical" evidence="6">
    <location>
        <begin position="121"/>
        <end position="149"/>
    </location>
</feature>